<dbReference type="PANTHER" id="PTHR10974:SF6">
    <property type="entry name" value="PROTEIN CBG19234"/>
    <property type="match status" value="1"/>
</dbReference>
<keyword evidence="1" id="KW-0472">Membrane</keyword>
<sequence>KKEKIFEKVFAGIRDLTKEKYKVTPTYCFKSFFCIFIFLFKVYVVNDTDSFDRFGVRRKPPTKPTQPSRYSIDILAFDSTSRTMFMRHMPRTLELMNKLGYEILYGYTKVGDNSMVNLEPILAGDIPEALSEPKYDNSSDINFDWILPTTKRLDPTLLPFLWKMMKDSK</sequence>
<reference evidence="2 3" key="1">
    <citation type="submission" date="2014-03" db="EMBL/GenBank/DDBJ databases">
        <title>Draft genome of the hookworm Oesophagostomum dentatum.</title>
        <authorList>
            <person name="Mitreva M."/>
        </authorList>
    </citation>
    <scope>NUCLEOTIDE SEQUENCE [LARGE SCALE GENOMIC DNA]</scope>
    <source>
        <strain evidence="2 3">OD-Hann</strain>
    </source>
</reference>
<dbReference type="Pfam" id="PF02995">
    <property type="entry name" value="DUF229"/>
    <property type="match status" value="1"/>
</dbReference>
<accession>A0A0B1RYH2</accession>
<dbReference type="EMBL" id="KN611930">
    <property type="protein sequence ID" value="KHJ76262.1"/>
    <property type="molecule type" value="Genomic_DNA"/>
</dbReference>
<organism evidence="2 3">
    <name type="scientific">Oesophagostomum dentatum</name>
    <name type="common">Nodular worm</name>
    <dbReference type="NCBI Taxonomy" id="61180"/>
    <lineage>
        <taxon>Eukaryota</taxon>
        <taxon>Metazoa</taxon>
        <taxon>Ecdysozoa</taxon>
        <taxon>Nematoda</taxon>
        <taxon>Chromadorea</taxon>
        <taxon>Rhabditida</taxon>
        <taxon>Rhabditina</taxon>
        <taxon>Rhabditomorpha</taxon>
        <taxon>Strongyloidea</taxon>
        <taxon>Strongylidae</taxon>
        <taxon>Oesophagostomum</taxon>
    </lineage>
</organism>
<dbReference type="InterPro" id="IPR004245">
    <property type="entry name" value="DUF229"/>
</dbReference>
<keyword evidence="1" id="KW-0812">Transmembrane</keyword>
<dbReference type="Proteomes" id="UP000053660">
    <property type="component" value="Unassembled WGS sequence"/>
</dbReference>
<feature type="non-terminal residue" evidence="2">
    <location>
        <position position="1"/>
    </location>
</feature>
<gene>
    <name evidence="2" type="ORF">OESDEN_24118</name>
</gene>
<keyword evidence="3" id="KW-1185">Reference proteome</keyword>
<name>A0A0B1RYH2_OESDE</name>
<dbReference type="OrthoDB" id="5851625at2759"/>
<evidence type="ECO:0000313" key="2">
    <source>
        <dbReference type="EMBL" id="KHJ76262.1"/>
    </source>
</evidence>
<dbReference type="PANTHER" id="PTHR10974">
    <property type="entry name" value="FI08016P-RELATED"/>
    <property type="match status" value="1"/>
</dbReference>
<keyword evidence="1" id="KW-1133">Transmembrane helix</keyword>
<dbReference type="AlphaFoldDB" id="A0A0B1RYH2"/>
<dbReference type="GO" id="GO:0005615">
    <property type="term" value="C:extracellular space"/>
    <property type="evidence" value="ECO:0007669"/>
    <property type="project" value="TreeGrafter"/>
</dbReference>
<protein>
    <submittedName>
        <fullName evidence="2">Uncharacterized protein</fullName>
    </submittedName>
</protein>
<evidence type="ECO:0000313" key="3">
    <source>
        <dbReference type="Proteomes" id="UP000053660"/>
    </source>
</evidence>
<feature type="transmembrane region" description="Helical" evidence="1">
    <location>
        <begin position="27"/>
        <end position="44"/>
    </location>
</feature>
<evidence type="ECO:0000256" key="1">
    <source>
        <dbReference type="SAM" id="Phobius"/>
    </source>
</evidence>
<proteinExistence type="predicted"/>